<reference evidence="2 3" key="1">
    <citation type="submission" date="2019-09" db="EMBL/GenBank/DDBJ databases">
        <title>Whole genome sequences of isolates from the Mars Exploration Rovers.</title>
        <authorList>
            <person name="Seuylemezian A."/>
            <person name="Vaishampayan P."/>
        </authorList>
    </citation>
    <scope>NUCLEOTIDE SEQUENCE [LARGE SCALE GENOMIC DNA]</scope>
    <source>
        <strain evidence="2 3">MER_TA_151</strain>
    </source>
</reference>
<dbReference type="EMBL" id="VYKL01000037">
    <property type="protein sequence ID" value="KAA9017002.1"/>
    <property type="molecule type" value="Genomic_DNA"/>
</dbReference>
<dbReference type="AlphaFoldDB" id="A0A5J5HBQ1"/>
<dbReference type="Gene3D" id="3.60.15.10">
    <property type="entry name" value="Ribonuclease Z/Hydroxyacylglutathione hydrolase-like"/>
    <property type="match status" value="1"/>
</dbReference>
<dbReference type="GO" id="GO:0016787">
    <property type="term" value="F:hydrolase activity"/>
    <property type="evidence" value="ECO:0007669"/>
    <property type="project" value="UniProtKB-KW"/>
</dbReference>
<dbReference type="SUPFAM" id="SSF56281">
    <property type="entry name" value="Metallo-hydrolase/oxidoreductase"/>
    <property type="match status" value="1"/>
</dbReference>
<dbReference type="PANTHER" id="PTHR23131">
    <property type="entry name" value="ENDORIBONUCLEASE LACTB2"/>
    <property type="match status" value="1"/>
</dbReference>
<sequence>MNKCLENLNQLSMVTKITEDIYLVSLPVPFGMVQVNCYLLRGEKGFTVVDTGMYSKESMNIWDKIVETGVTFEKIVLTHYHIDHLGLARWFQEKYKVPVYISKLGYREMKKRQKDDYADYVISLFKQHGCLEYSKPETKFDSYIYNFEPDGLFEDGEQIKLGDEIYEALWTPGHSADHFCFYHHGKQMMIVGDLILNKISPIVLIESHHDVNPLKEYFASFERVKKHPVSIALPGHGNIIENVNKRMEEIRSGHHHRLEEMVHAVKDEKKTSFTVTQEIYAKGKALKGPPQLMATITRFIYLESIGKVKSEEINGNIYYRAAE</sequence>
<feature type="domain" description="Metallo-beta-lactamase" evidence="1">
    <location>
        <begin position="34"/>
        <end position="236"/>
    </location>
</feature>
<keyword evidence="2" id="KW-0378">Hydrolase</keyword>
<dbReference type="Pfam" id="PF00753">
    <property type="entry name" value="Lactamase_B"/>
    <property type="match status" value="1"/>
</dbReference>
<gene>
    <name evidence="2" type="ORF">F4V44_21265</name>
</gene>
<protein>
    <submittedName>
        <fullName evidence="2">MBL fold metallo-hydrolase</fullName>
    </submittedName>
</protein>
<accession>A0A5J5HBQ1</accession>
<organism evidence="2 3">
    <name type="scientific">Niallia endozanthoxylica</name>
    <dbReference type="NCBI Taxonomy" id="2036016"/>
    <lineage>
        <taxon>Bacteria</taxon>
        <taxon>Bacillati</taxon>
        <taxon>Bacillota</taxon>
        <taxon>Bacilli</taxon>
        <taxon>Bacillales</taxon>
        <taxon>Bacillaceae</taxon>
        <taxon>Niallia</taxon>
    </lineage>
</organism>
<comment type="caution">
    <text evidence="2">The sequence shown here is derived from an EMBL/GenBank/DDBJ whole genome shotgun (WGS) entry which is preliminary data.</text>
</comment>
<evidence type="ECO:0000313" key="2">
    <source>
        <dbReference type="EMBL" id="KAA9017002.1"/>
    </source>
</evidence>
<dbReference type="CDD" id="cd07725">
    <property type="entry name" value="TTHA1429-like_MBL-fold"/>
    <property type="match status" value="1"/>
</dbReference>
<dbReference type="InterPro" id="IPR050662">
    <property type="entry name" value="Sec-metab_biosynth-thioest"/>
</dbReference>
<keyword evidence="3" id="KW-1185">Reference proteome</keyword>
<dbReference type="RefSeq" id="WP_150442015.1">
    <property type="nucleotide sequence ID" value="NZ_VYKL01000037.1"/>
</dbReference>
<evidence type="ECO:0000313" key="3">
    <source>
        <dbReference type="Proteomes" id="UP000326671"/>
    </source>
</evidence>
<proteinExistence type="predicted"/>
<name>A0A5J5HBQ1_9BACI</name>
<evidence type="ECO:0000259" key="1">
    <source>
        <dbReference type="SMART" id="SM00849"/>
    </source>
</evidence>
<dbReference type="OrthoDB" id="9761531at2"/>
<dbReference type="Proteomes" id="UP000326671">
    <property type="component" value="Unassembled WGS sequence"/>
</dbReference>
<dbReference type="InterPro" id="IPR001279">
    <property type="entry name" value="Metallo-B-lactamas"/>
</dbReference>
<dbReference type="PANTHER" id="PTHR23131:SF4">
    <property type="entry name" value="METALLO-BETA-LACTAMASE SUPERFAMILY POTEIN"/>
    <property type="match status" value="1"/>
</dbReference>
<dbReference type="SMART" id="SM00849">
    <property type="entry name" value="Lactamase_B"/>
    <property type="match status" value="1"/>
</dbReference>
<dbReference type="InterPro" id="IPR036866">
    <property type="entry name" value="RibonucZ/Hydroxyglut_hydro"/>
</dbReference>